<gene>
    <name evidence="2" type="ORF">SAMN04488508_108186</name>
</gene>
<dbReference type="AlphaFoldDB" id="A0A1M6J1E7"/>
<evidence type="ECO:0000313" key="2">
    <source>
        <dbReference type="EMBL" id="SHJ40441.1"/>
    </source>
</evidence>
<sequence>MLRKVLDLEGTKRLEREQLQIIHGGGCPMAGCGSTDPKPDEPEDSFEE</sequence>
<keyword evidence="3" id="KW-1185">Reference proteome</keyword>
<name>A0A1M6J1E7_9FLAO</name>
<proteinExistence type="predicted"/>
<evidence type="ECO:0000256" key="1">
    <source>
        <dbReference type="SAM" id="MobiDB-lite"/>
    </source>
</evidence>
<dbReference type="EMBL" id="FQYP01000008">
    <property type="protein sequence ID" value="SHJ40441.1"/>
    <property type="molecule type" value="Genomic_DNA"/>
</dbReference>
<evidence type="ECO:0000313" key="3">
    <source>
        <dbReference type="Proteomes" id="UP000184432"/>
    </source>
</evidence>
<protein>
    <submittedName>
        <fullName evidence="2">Uncharacterized protein</fullName>
    </submittedName>
</protein>
<organism evidence="2 3">
    <name type="scientific">Aquimarina spongiae</name>
    <dbReference type="NCBI Taxonomy" id="570521"/>
    <lineage>
        <taxon>Bacteria</taxon>
        <taxon>Pseudomonadati</taxon>
        <taxon>Bacteroidota</taxon>
        <taxon>Flavobacteriia</taxon>
        <taxon>Flavobacteriales</taxon>
        <taxon>Flavobacteriaceae</taxon>
        <taxon>Aquimarina</taxon>
    </lineage>
</organism>
<feature type="region of interest" description="Disordered" evidence="1">
    <location>
        <begin position="24"/>
        <end position="48"/>
    </location>
</feature>
<dbReference type="RefSeq" id="WP_170864629.1">
    <property type="nucleotide sequence ID" value="NZ_FQYP01000008.1"/>
</dbReference>
<reference evidence="3" key="1">
    <citation type="submission" date="2016-11" db="EMBL/GenBank/DDBJ databases">
        <authorList>
            <person name="Varghese N."/>
            <person name="Submissions S."/>
        </authorList>
    </citation>
    <scope>NUCLEOTIDE SEQUENCE [LARGE SCALE GENOMIC DNA]</scope>
    <source>
        <strain evidence="3">DSM 22623</strain>
    </source>
</reference>
<accession>A0A1M6J1E7</accession>
<dbReference type="Proteomes" id="UP000184432">
    <property type="component" value="Unassembled WGS sequence"/>
</dbReference>